<dbReference type="HOGENOM" id="CLU_1090367_0_0_1"/>
<feature type="region of interest" description="Disordered" evidence="1">
    <location>
        <begin position="33"/>
        <end position="107"/>
    </location>
</feature>
<feature type="compositionally biased region" description="Acidic residues" evidence="1">
    <location>
        <begin position="93"/>
        <end position="107"/>
    </location>
</feature>
<feature type="compositionally biased region" description="Basic residues" evidence="1">
    <location>
        <begin position="228"/>
        <end position="240"/>
    </location>
</feature>
<accession>A0A0C3B7Y1</accession>
<evidence type="ECO:0000313" key="3">
    <source>
        <dbReference type="Proteomes" id="UP000054097"/>
    </source>
</evidence>
<dbReference type="EMBL" id="KN824298">
    <property type="protein sequence ID" value="KIM27546.1"/>
    <property type="molecule type" value="Genomic_DNA"/>
</dbReference>
<reference evidence="3" key="2">
    <citation type="submission" date="2015-01" db="EMBL/GenBank/DDBJ databases">
        <title>Evolutionary Origins and Diversification of the Mycorrhizal Mutualists.</title>
        <authorList>
            <consortium name="DOE Joint Genome Institute"/>
            <consortium name="Mycorrhizal Genomics Consortium"/>
            <person name="Kohler A."/>
            <person name="Kuo A."/>
            <person name="Nagy L.G."/>
            <person name="Floudas D."/>
            <person name="Copeland A."/>
            <person name="Barry K.W."/>
            <person name="Cichocki N."/>
            <person name="Veneault-Fourrey C."/>
            <person name="LaButti K."/>
            <person name="Lindquist E.A."/>
            <person name="Lipzen A."/>
            <person name="Lundell T."/>
            <person name="Morin E."/>
            <person name="Murat C."/>
            <person name="Riley R."/>
            <person name="Ohm R."/>
            <person name="Sun H."/>
            <person name="Tunlid A."/>
            <person name="Henrissat B."/>
            <person name="Grigoriev I.V."/>
            <person name="Hibbett D.S."/>
            <person name="Martin F."/>
        </authorList>
    </citation>
    <scope>NUCLEOTIDE SEQUENCE [LARGE SCALE GENOMIC DNA]</scope>
    <source>
        <strain evidence="3">MAFF 305830</strain>
    </source>
</reference>
<feature type="region of interest" description="Disordered" evidence="1">
    <location>
        <begin position="192"/>
        <end position="250"/>
    </location>
</feature>
<dbReference type="Proteomes" id="UP000054097">
    <property type="component" value="Unassembled WGS sequence"/>
</dbReference>
<proteinExistence type="predicted"/>
<dbReference type="AlphaFoldDB" id="A0A0C3B7Y1"/>
<feature type="compositionally biased region" description="Basic and acidic residues" evidence="1">
    <location>
        <begin position="210"/>
        <end position="226"/>
    </location>
</feature>
<evidence type="ECO:0000313" key="2">
    <source>
        <dbReference type="EMBL" id="KIM27546.1"/>
    </source>
</evidence>
<dbReference type="OrthoDB" id="2538461at2759"/>
<sequence>MPPLLPWIATDLIGTGIWLLLELASSQQMFKRVAKRAKRREEAEKSGAINDQLGIQDTDSDESDSDQESKQSSDEGPVKHQPLSKKRKRAELEEQTSDEDEESDAEEDLAALSSMTVKEALKSPLEDSSCILCPGKQMKNPHMEQIHLQSGHHKRRLKRFEALVERLSSQFEDVYADQAALVVRLLEKPAINDSTTPPAKESNRARKRRKTEEQKEKRKQKKELTAARKLRRTEKKKRKKAAQDDDQTKA</sequence>
<dbReference type="STRING" id="933852.A0A0C3B7Y1"/>
<keyword evidence="3" id="KW-1185">Reference proteome</keyword>
<name>A0A0C3B7Y1_SERVB</name>
<feature type="compositionally biased region" description="Basic and acidic residues" evidence="1">
    <location>
        <begin position="67"/>
        <end position="78"/>
    </location>
</feature>
<evidence type="ECO:0000256" key="1">
    <source>
        <dbReference type="SAM" id="MobiDB-lite"/>
    </source>
</evidence>
<organism evidence="2 3">
    <name type="scientific">Serendipita vermifera MAFF 305830</name>
    <dbReference type="NCBI Taxonomy" id="933852"/>
    <lineage>
        <taxon>Eukaryota</taxon>
        <taxon>Fungi</taxon>
        <taxon>Dikarya</taxon>
        <taxon>Basidiomycota</taxon>
        <taxon>Agaricomycotina</taxon>
        <taxon>Agaricomycetes</taxon>
        <taxon>Sebacinales</taxon>
        <taxon>Serendipitaceae</taxon>
        <taxon>Serendipita</taxon>
    </lineage>
</organism>
<protein>
    <submittedName>
        <fullName evidence="2">Uncharacterized protein</fullName>
    </submittedName>
</protein>
<reference evidence="2 3" key="1">
    <citation type="submission" date="2014-04" db="EMBL/GenBank/DDBJ databases">
        <authorList>
            <consortium name="DOE Joint Genome Institute"/>
            <person name="Kuo A."/>
            <person name="Zuccaro A."/>
            <person name="Kohler A."/>
            <person name="Nagy L.G."/>
            <person name="Floudas D."/>
            <person name="Copeland A."/>
            <person name="Barry K.W."/>
            <person name="Cichocki N."/>
            <person name="Veneault-Fourrey C."/>
            <person name="LaButti K."/>
            <person name="Lindquist E.A."/>
            <person name="Lipzen A."/>
            <person name="Lundell T."/>
            <person name="Morin E."/>
            <person name="Murat C."/>
            <person name="Sun H."/>
            <person name="Tunlid A."/>
            <person name="Henrissat B."/>
            <person name="Grigoriev I.V."/>
            <person name="Hibbett D.S."/>
            <person name="Martin F."/>
            <person name="Nordberg H.P."/>
            <person name="Cantor M.N."/>
            <person name="Hua S.X."/>
        </authorList>
    </citation>
    <scope>NUCLEOTIDE SEQUENCE [LARGE SCALE GENOMIC DNA]</scope>
    <source>
        <strain evidence="2 3">MAFF 305830</strain>
    </source>
</reference>
<feature type="compositionally biased region" description="Basic and acidic residues" evidence="1">
    <location>
        <begin position="241"/>
        <end position="250"/>
    </location>
</feature>
<gene>
    <name evidence="2" type="ORF">M408DRAFT_24477</name>
</gene>